<keyword evidence="11" id="KW-1185">Reference proteome</keyword>
<evidence type="ECO:0000256" key="2">
    <source>
        <dbReference type="ARBA" id="ARBA00005063"/>
    </source>
</evidence>
<evidence type="ECO:0000256" key="5">
    <source>
        <dbReference type="ARBA" id="ARBA00022691"/>
    </source>
</evidence>
<name>A0A0W0TPD2_9GAMM</name>
<dbReference type="Gene3D" id="3.40.640.10">
    <property type="entry name" value="Type I PLP-dependent aspartate aminotransferase-like (Major domain)"/>
    <property type="match status" value="1"/>
</dbReference>
<feature type="modified residue" description="N6-(pyridoxal phosphate)lysine" evidence="9">
    <location>
        <position position="280"/>
    </location>
</feature>
<dbReference type="Proteomes" id="UP000054785">
    <property type="component" value="Unassembled WGS sequence"/>
</dbReference>
<comment type="subunit">
    <text evidence="9">Homodimer.</text>
</comment>
<evidence type="ECO:0000313" key="10">
    <source>
        <dbReference type="EMBL" id="KTC97420.1"/>
    </source>
</evidence>
<feature type="binding site" evidence="9">
    <location>
        <position position="146"/>
    </location>
    <ligand>
        <name>substrate</name>
    </ligand>
</feature>
<keyword evidence="5 9" id="KW-0949">S-adenosyl-L-methionine</keyword>
<feature type="binding site" evidence="9">
    <location>
        <position position="280"/>
    </location>
    <ligand>
        <name>substrate</name>
    </ligand>
</feature>
<dbReference type="EC" id="2.6.1.62" evidence="9"/>
<feature type="binding site" evidence="9">
    <location>
        <begin position="113"/>
        <end position="114"/>
    </location>
    <ligand>
        <name>pyridoxal 5'-phosphate</name>
        <dbReference type="ChEBI" id="CHEBI:597326"/>
    </ligand>
</feature>
<dbReference type="GO" id="GO:0009102">
    <property type="term" value="P:biotin biosynthetic process"/>
    <property type="evidence" value="ECO:0007669"/>
    <property type="project" value="UniProtKB-UniRule"/>
</dbReference>
<dbReference type="EMBL" id="LNYC01000070">
    <property type="protein sequence ID" value="KTC97420.1"/>
    <property type="molecule type" value="Genomic_DNA"/>
</dbReference>
<evidence type="ECO:0000256" key="1">
    <source>
        <dbReference type="ARBA" id="ARBA00001933"/>
    </source>
</evidence>
<gene>
    <name evidence="9 10" type="primary">bioA</name>
    <name evidence="10" type="ORF">Lgee_1741</name>
</gene>
<evidence type="ECO:0000313" key="11">
    <source>
        <dbReference type="Proteomes" id="UP000054785"/>
    </source>
</evidence>
<evidence type="ECO:0000256" key="9">
    <source>
        <dbReference type="HAMAP-Rule" id="MF_00834"/>
    </source>
</evidence>
<evidence type="ECO:0000256" key="6">
    <source>
        <dbReference type="ARBA" id="ARBA00022756"/>
    </source>
</evidence>
<feature type="binding site" evidence="9">
    <location>
        <position position="403"/>
    </location>
    <ligand>
        <name>substrate</name>
    </ligand>
</feature>
<comment type="pathway">
    <text evidence="2 9">Cofactor biosynthesis; biotin biosynthesis; 7,8-diaminononanoate from 8-amino-7-oxononanoate (SAM route): step 1/1.</text>
</comment>
<dbReference type="NCBIfam" id="TIGR00508">
    <property type="entry name" value="bioA"/>
    <property type="match status" value="1"/>
</dbReference>
<feature type="binding site" evidence="9">
    <location>
        <begin position="316"/>
        <end position="317"/>
    </location>
    <ligand>
        <name>pyridoxal 5'-phosphate</name>
        <dbReference type="ChEBI" id="CHEBI:597326"/>
    </ligand>
</feature>
<reference evidence="10 11" key="1">
    <citation type="submission" date="2015-11" db="EMBL/GenBank/DDBJ databases">
        <title>Genomic analysis of 38 Legionella species identifies large and diverse effector repertoires.</title>
        <authorList>
            <person name="Burstein D."/>
            <person name="Amaro F."/>
            <person name="Zusman T."/>
            <person name="Lifshitz Z."/>
            <person name="Cohen O."/>
            <person name="Gilbert J.A."/>
            <person name="Pupko T."/>
            <person name="Shuman H.A."/>
            <person name="Segal G."/>
        </authorList>
    </citation>
    <scope>NUCLEOTIDE SEQUENCE [LARGE SCALE GENOMIC DNA]</scope>
    <source>
        <strain evidence="10 11">ATCC 49504</strain>
    </source>
</reference>
<feature type="binding site" evidence="9">
    <location>
        <position position="315"/>
    </location>
    <ligand>
        <name>substrate</name>
    </ligand>
</feature>
<keyword evidence="4 9" id="KW-0808">Transferase</keyword>
<evidence type="ECO:0000256" key="8">
    <source>
        <dbReference type="ARBA" id="ARBA00048449"/>
    </source>
</evidence>
<dbReference type="PATRIC" id="fig|45065.4.peg.1892"/>
<dbReference type="GO" id="GO:0005737">
    <property type="term" value="C:cytoplasm"/>
    <property type="evidence" value="ECO:0007669"/>
    <property type="project" value="UniProtKB-SubCell"/>
</dbReference>
<dbReference type="PROSITE" id="PS00600">
    <property type="entry name" value="AA_TRANSFER_CLASS_3"/>
    <property type="match status" value="1"/>
</dbReference>
<dbReference type="Gene3D" id="3.90.1150.10">
    <property type="entry name" value="Aspartate Aminotransferase, domain 1"/>
    <property type="match status" value="1"/>
</dbReference>
<dbReference type="RefSeq" id="WP_028387161.1">
    <property type="nucleotide sequence ID" value="NZ_CAAAHN010000003.1"/>
</dbReference>
<keyword evidence="7 9" id="KW-0663">Pyridoxal phosphate</keyword>
<comment type="cofactor">
    <cofactor evidence="1 9">
        <name>pyridoxal 5'-phosphate</name>
        <dbReference type="ChEBI" id="CHEBI:597326"/>
    </cofactor>
</comment>
<accession>A0A0W0TPD2</accession>
<comment type="function">
    <text evidence="9">Catalyzes the transfer of the alpha-amino group from S-adenosyl-L-methionine (SAM) to 7-keto-8-aminopelargonic acid (KAPA) to form 7,8-diaminopelargonic acid (DAPA). It is the only aminotransferase known to utilize SAM as an amino donor.</text>
</comment>
<dbReference type="Pfam" id="PF00202">
    <property type="entry name" value="Aminotran_3"/>
    <property type="match status" value="1"/>
</dbReference>
<evidence type="ECO:0000256" key="3">
    <source>
        <dbReference type="ARBA" id="ARBA00022576"/>
    </source>
</evidence>
<comment type="caution">
    <text evidence="10">The sequence shown here is derived from an EMBL/GenBank/DDBJ whole genome shotgun (WGS) entry which is preliminary data.</text>
</comment>
<dbReference type="UniPathway" id="UPA00078">
    <property type="reaction ID" value="UER00160"/>
</dbReference>
<dbReference type="PANTHER" id="PTHR42684:SF3">
    <property type="entry name" value="ADENOSYLMETHIONINE-8-AMINO-7-OXONONANOATE AMINOTRANSFERASE"/>
    <property type="match status" value="1"/>
</dbReference>
<keyword evidence="9" id="KW-0963">Cytoplasm</keyword>
<dbReference type="InterPro" id="IPR005814">
    <property type="entry name" value="Aminotrans_3"/>
</dbReference>
<dbReference type="PIRSF" id="PIRSF000521">
    <property type="entry name" value="Transaminase_4ab_Lys_Orn"/>
    <property type="match status" value="1"/>
</dbReference>
<dbReference type="CDD" id="cd00610">
    <property type="entry name" value="OAT_like"/>
    <property type="match status" value="1"/>
</dbReference>
<dbReference type="GO" id="GO:0030170">
    <property type="term" value="F:pyridoxal phosphate binding"/>
    <property type="evidence" value="ECO:0007669"/>
    <property type="project" value="UniProtKB-UniRule"/>
</dbReference>
<dbReference type="InterPro" id="IPR015424">
    <property type="entry name" value="PyrdxlP-dep_Trfase"/>
</dbReference>
<evidence type="ECO:0000256" key="4">
    <source>
        <dbReference type="ARBA" id="ARBA00022679"/>
    </source>
</evidence>
<dbReference type="GO" id="GO:0004141">
    <property type="term" value="F:dethiobiotin synthase activity"/>
    <property type="evidence" value="ECO:0007669"/>
    <property type="project" value="TreeGrafter"/>
</dbReference>
<keyword evidence="6 9" id="KW-0093">Biotin biosynthesis</keyword>
<dbReference type="InterPro" id="IPR049704">
    <property type="entry name" value="Aminotrans_3_PPA_site"/>
</dbReference>
<organism evidence="10 11">
    <name type="scientific">Legionella geestiana</name>
    <dbReference type="NCBI Taxonomy" id="45065"/>
    <lineage>
        <taxon>Bacteria</taxon>
        <taxon>Pseudomonadati</taxon>
        <taxon>Pseudomonadota</taxon>
        <taxon>Gammaproteobacteria</taxon>
        <taxon>Legionellales</taxon>
        <taxon>Legionellaceae</taxon>
        <taxon>Legionella</taxon>
    </lineage>
</organism>
<dbReference type="HAMAP" id="MF_00834">
    <property type="entry name" value="BioA"/>
    <property type="match status" value="1"/>
</dbReference>
<sequence length="443" mass="48205">MVNSSDLITRDLRHIWHPCAQMKDFERVAPLVIERASGSLLYTPDGALIDSISSWWCKSLGHGHPAILAAIRAQLERFEHVIAANTTHENLARLGEKLAALSGLQHVLFASDGSSAVEISLKLALMYQRHRGEHQRTRFMALSGAYHGETLGALSVSRAEAFRIGEHQPGFACDFLSPLPFVSGTDDPLWKDCEHVWPYIESQLLAAKDTLAAIIVEPLIQGAIGMRCYSADFLRRLSMFAREHGILLIADEIMTGIGRTGTWLACEHAGIRADMVCLSKGLTAGALPLSCTLVNTGIYQEFYADAASGKAFLHSHTHSANALAVAAALATLETFESEGILARAASLGHTLREHFLTVANDSDALENVRSLGAMVAADIKAPAHARAGFTLAHEAQRRGALLRPIGNTLYWLPPLTMDSSTVEKLAEITLHSLHACKKRDWTI</sequence>
<dbReference type="STRING" id="45065.Lgee_1741"/>
<protein>
    <recommendedName>
        <fullName evidence="9">Adenosylmethionine-8-amino-7-oxononanoate aminotransferase</fullName>
        <ecNumber evidence="9">2.6.1.62</ecNumber>
    </recommendedName>
    <alternativeName>
        <fullName evidence="9">7,8-diamino-pelargonic acid aminotransferase</fullName>
        <shortName evidence="9">DAPA AT</shortName>
        <shortName evidence="9">DAPA aminotransferase</shortName>
    </alternativeName>
    <alternativeName>
        <fullName evidence="9">7,8-diaminononanoate synthase</fullName>
        <shortName evidence="9">DANS</shortName>
    </alternativeName>
    <alternativeName>
        <fullName evidence="9">Diaminopelargonic acid synthase</fullName>
    </alternativeName>
</protein>
<dbReference type="InterPro" id="IPR015421">
    <property type="entry name" value="PyrdxlP-dep_Trfase_major"/>
</dbReference>
<dbReference type="GO" id="GO:0004015">
    <property type="term" value="F:adenosylmethionine-8-amino-7-oxononanoate transaminase activity"/>
    <property type="evidence" value="ECO:0007669"/>
    <property type="project" value="UniProtKB-UniRule"/>
</dbReference>
<feature type="binding site" evidence="9">
    <location>
        <position position="251"/>
    </location>
    <ligand>
        <name>pyridoxal 5'-phosphate</name>
        <dbReference type="ChEBI" id="CHEBI:597326"/>
    </ligand>
</feature>
<comment type="similarity">
    <text evidence="9">Belongs to the class-III pyridoxal-phosphate-dependent aminotransferase family. BioA subfamily.</text>
</comment>
<evidence type="ECO:0000256" key="7">
    <source>
        <dbReference type="ARBA" id="ARBA00022898"/>
    </source>
</evidence>
<dbReference type="OrthoDB" id="9801052at2"/>
<feature type="binding site" evidence="9">
    <location>
        <position position="55"/>
    </location>
    <ligand>
        <name>substrate</name>
    </ligand>
</feature>
<proteinExistence type="inferred from homology"/>
<dbReference type="InterPro" id="IPR005815">
    <property type="entry name" value="BioA"/>
</dbReference>
<dbReference type="SUPFAM" id="SSF53383">
    <property type="entry name" value="PLP-dependent transferases"/>
    <property type="match status" value="1"/>
</dbReference>
<keyword evidence="3 9" id="KW-0032">Aminotransferase</keyword>
<dbReference type="InterPro" id="IPR015422">
    <property type="entry name" value="PyrdxlP-dep_Trfase_small"/>
</dbReference>
<dbReference type="AlphaFoldDB" id="A0A0W0TPD2"/>
<comment type="subcellular location">
    <subcellularLocation>
        <location evidence="9">Cytoplasm</location>
    </subcellularLocation>
</comment>
<comment type="catalytic activity">
    <reaction evidence="8 9">
        <text>(8S)-8-amino-7-oxononanoate + S-adenosyl-L-methionine = S-adenosyl-4-methylsulfanyl-2-oxobutanoate + (7R,8S)-7,8-diammoniononanoate</text>
        <dbReference type="Rhea" id="RHEA:16861"/>
        <dbReference type="ChEBI" id="CHEBI:16490"/>
        <dbReference type="ChEBI" id="CHEBI:59789"/>
        <dbReference type="ChEBI" id="CHEBI:149468"/>
        <dbReference type="ChEBI" id="CHEBI:149469"/>
        <dbReference type="EC" id="2.6.1.62"/>
    </reaction>
</comment>
<dbReference type="PANTHER" id="PTHR42684">
    <property type="entry name" value="ADENOSYLMETHIONINE-8-AMINO-7-OXONONANOATE AMINOTRANSFERASE"/>
    <property type="match status" value="1"/>
</dbReference>
<feature type="site" description="Participates in the substrate recognition with KAPA and in a stacking interaction with the adenine ring of SAM" evidence="9">
    <location>
        <position position="19"/>
    </location>
</feature>